<dbReference type="InterPro" id="IPR023214">
    <property type="entry name" value="HAD_sf"/>
</dbReference>
<evidence type="ECO:0000313" key="2">
    <source>
        <dbReference type="EMBL" id="SVC17462.1"/>
    </source>
</evidence>
<accession>A0A382K1V9</accession>
<evidence type="ECO:0000256" key="1">
    <source>
        <dbReference type="SAM" id="MobiDB-lite"/>
    </source>
</evidence>
<sequence length="129" mass="14885">MDGVLVNLEKGAYEVHNAPLGDVPKPERWDKINAIKSFWKELEWMPGAKKIWDFLKPYSPSIMSAWTKHDPNSAKGKEDWLKGHVGKLPRDRVNLVMRADKKRFAKDGRTKQPNVLIDDHPKNIGEWEA</sequence>
<dbReference type="SUPFAM" id="SSF56784">
    <property type="entry name" value="HAD-like"/>
    <property type="match status" value="1"/>
</dbReference>
<name>A0A382K1V9_9ZZZZ</name>
<dbReference type="InterPro" id="IPR036412">
    <property type="entry name" value="HAD-like_sf"/>
</dbReference>
<proteinExistence type="predicted"/>
<evidence type="ECO:0008006" key="3">
    <source>
        <dbReference type="Google" id="ProtNLM"/>
    </source>
</evidence>
<dbReference type="EMBL" id="UINC01077387">
    <property type="protein sequence ID" value="SVC17462.1"/>
    <property type="molecule type" value="Genomic_DNA"/>
</dbReference>
<organism evidence="2">
    <name type="scientific">marine metagenome</name>
    <dbReference type="NCBI Taxonomy" id="408172"/>
    <lineage>
        <taxon>unclassified sequences</taxon>
        <taxon>metagenomes</taxon>
        <taxon>ecological metagenomes</taxon>
    </lineage>
</organism>
<feature type="non-terminal residue" evidence="2">
    <location>
        <position position="129"/>
    </location>
</feature>
<feature type="region of interest" description="Disordered" evidence="1">
    <location>
        <begin position="107"/>
        <end position="129"/>
    </location>
</feature>
<protein>
    <recommendedName>
        <fullName evidence="3">FCP1 homology domain-containing protein</fullName>
    </recommendedName>
</protein>
<dbReference type="Gene3D" id="3.40.50.1000">
    <property type="entry name" value="HAD superfamily/HAD-like"/>
    <property type="match status" value="1"/>
</dbReference>
<gene>
    <name evidence="2" type="ORF">METZ01_LOCUS270316</name>
</gene>
<dbReference type="AlphaFoldDB" id="A0A382K1V9"/>
<feature type="compositionally biased region" description="Basic and acidic residues" evidence="1">
    <location>
        <begin position="117"/>
        <end position="129"/>
    </location>
</feature>
<reference evidence="2" key="1">
    <citation type="submission" date="2018-05" db="EMBL/GenBank/DDBJ databases">
        <authorList>
            <person name="Lanie J.A."/>
            <person name="Ng W.-L."/>
            <person name="Kazmierczak K.M."/>
            <person name="Andrzejewski T.M."/>
            <person name="Davidsen T.M."/>
            <person name="Wayne K.J."/>
            <person name="Tettelin H."/>
            <person name="Glass J.I."/>
            <person name="Rusch D."/>
            <person name="Podicherti R."/>
            <person name="Tsui H.-C.T."/>
            <person name="Winkler M.E."/>
        </authorList>
    </citation>
    <scope>NUCLEOTIDE SEQUENCE</scope>
</reference>